<dbReference type="InterPro" id="IPR001678">
    <property type="entry name" value="MeTrfase_RsmB-F_NOP2_dom"/>
</dbReference>
<dbReference type="InterPro" id="IPR049560">
    <property type="entry name" value="MeTrfase_RsmB-F_NOP2_cat"/>
</dbReference>
<gene>
    <name evidence="7" type="ORF">I5L03_07440</name>
</gene>
<protein>
    <submittedName>
        <fullName evidence="7">RsmB/NOP family class I SAM-dependent RNA methyltransferase</fullName>
    </submittedName>
</protein>
<organism evidence="7 8">
    <name type="scientific">Aurantiacibacter sediminis</name>
    <dbReference type="NCBI Taxonomy" id="2793064"/>
    <lineage>
        <taxon>Bacteria</taxon>
        <taxon>Pseudomonadati</taxon>
        <taxon>Pseudomonadota</taxon>
        <taxon>Alphaproteobacteria</taxon>
        <taxon>Sphingomonadales</taxon>
        <taxon>Erythrobacteraceae</taxon>
        <taxon>Aurantiacibacter</taxon>
    </lineage>
</organism>
<comment type="caution">
    <text evidence="7">The sequence shown here is derived from an EMBL/GenBank/DDBJ whole genome shotgun (WGS) entry which is preliminary data.</text>
</comment>
<dbReference type="InterPro" id="IPR029063">
    <property type="entry name" value="SAM-dependent_MTases_sf"/>
</dbReference>
<evidence type="ECO:0000313" key="7">
    <source>
        <dbReference type="EMBL" id="MBH5322417.1"/>
    </source>
</evidence>
<evidence type="ECO:0000313" key="8">
    <source>
        <dbReference type="Proteomes" id="UP000602442"/>
    </source>
</evidence>
<name>A0ABS0N381_9SPHN</name>
<dbReference type="PROSITE" id="PS51686">
    <property type="entry name" value="SAM_MT_RSMB_NOP"/>
    <property type="match status" value="1"/>
</dbReference>
<dbReference type="SUPFAM" id="SSF53335">
    <property type="entry name" value="S-adenosyl-L-methionine-dependent methyltransferases"/>
    <property type="match status" value="1"/>
</dbReference>
<feature type="binding site" evidence="5">
    <location>
        <position position="281"/>
    </location>
    <ligand>
        <name>S-adenosyl-L-methionine</name>
        <dbReference type="ChEBI" id="CHEBI:59789"/>
    </ligand>
</feature>
<keyword evidence="3 5" id="KW-0949">S-adenosyl-L-methionine</keyword>
<dbReference type="PRINTS" id="PR02008">
    <property type="entry name" value="RCMTFAMILY"/>
</dbReference>
<evidence type="ECO:0000256" key="5">
    <source>
        <dbReference type="PROSITE-ProRule" id="PRU01023"/>
    </source>
</evidence>
<feature type="binding site" evidence="5">
    <location>
        <position position="260"/>
    </location>
    <ligand>
        <name>S-adenosyl-L-methionine</name>
        <dbReference type="ChEBI" id="CHEBI:59789"/>
    </ligand>
</feature>
<dbReference type="Gene3D" id="3.40.50.150">
    <property type="entry name" value="Vaccinia Virus protein VP39"/>
    <property type="match status" value="1"/>
</dbReference>
<proteinExistence type="inferred from homology"/>
<dbReference type="PANTHER" id="PTHR22807">
    <property type="entry name" value="NOP2 YEAST -RELATED NOL1/NOP2/FMU SUN DOMAIN-CONTAINING"/>
    <property type="match status" value="1"/>
</dbReference>
<dbReference type="Proteomes" id="UP000602442">
    <property type="component" value="Unassembled WGS sequence"/>
</dbReference>
<dbReference type="Pfam" id="PF01189">
    <property type="entry name" value="Methyltr_RsmB-F"/>
    <property type="match status" value="1"/>
</dbReference>
<sequence length="393" mass="41767">MTPAARIQASIEVLDRIIEAARHQGPPADRLIAQWFKDHRFAGSKDKRAIREHVYDAIRACGPVPQSGRAAMLGLAEDNAELKALFDGSNYGPAAIQPDETVADDGIAPDWLEDRLIASGVSQEEAESLLTRAPLDTRINRLKVDGALGDLPEAGGPIEGLDALRFPMGTRVEDWDAYALGLIEVQDAGSQTACLAVGAAPGDTVVDLCAGGGGKTLALAAAMQNSGTLIAADTDKRRLSQLAPRAERAGAAIAETILLDPGKEGEALSAWKGKADHVLIDAPCSGTGTWRRNPEARWRLTPDSLDRLTQLQARLLRLGASLVKPGGHLTYVTCSLLDEEGKAQIAQFLDSETGWNAATPELPFGRPHGHGIRLVPHHDGTDGFFIARIGKAC</sequence>
<evidence type="ECO:0000256" key="2">
    <source>
        <dbReference type="ARBA" id="ARBA00022679"/>
    </source>
</evidence>
<keyword evidence="4 5" id="KW-0694">RNA-binding</keyword>
<feature type="binding site" evidence="5">
    <location>
        <position position="233"/>
    </location>
    <ligand>
        <name>S-adenosyl-L-methionine</name>
        <dbReference type="ChEBI" id="CHEBI:59789"/>
    </ligand>
</feature>
<dbReference type="InterPro" id="IPR023267">
    <property type="entry name" value="RCMT"/>
</dbReference>
<dbReference type="GO" id="GO:0008168">
    <property type="term" value="F:methyltransferase activity"/>
    <property type="evidence" value="ECO:0007669"/>
    <property type="project" value="UniProtKB-KW"/>
</dbReference>
<evidence type="ECO:0000259" key="6">
    <source>
        <dbReference type="PROSITE" id="PS51686"/>
    </source>
</evidence>
<dbReference type="EMBL" id="JAEANY010000002">
    <property type="protein sequence ID" value="MBH5322417.1"/>
    <property type="molecule type" value="Genomic_DNA"/>
</dbReference>
<evidence type="ECO:0000256" key="3">
    <source>
        <dbReference type="ARBA" id="ARBA00022691"/>
    </source>
</evidence>
<evidence type="ECO:0000256" key="4">
    <source>
        <dbReference type="ARBA" id="ARBA00022884"/>
    </source>
</evidence>
<dbReference type="RefSeq" id="WP_197921116.1">
    <property type="nucleotide sequence ID" value="NZ_CAWPTA010000007.1"/>
</dbReference>
<dbReference type="GO" id="GO:0032259">
    <property type="term" value="P:methylation"/>
    <property type="evidence" value="ECO:0007669"/>
    <property type="project" value="UniProtKB-KW"/>
</dbReference>
<comment type="similarity">
    <text evidence="5">Belongs to the class I-like SAM-binding methyltransferase superfamily. RsmB/NOP family.</text>
</comment>
<dbReference type="PANTHER" id="PTHR22807:SF53">
    <property type="entry name" value="RIBOSOMAL RNA SMALL SUBUNIT METHYLTRANSFERASE B-RELATED"/>
    <property type="match status" value="1"/>
</dbReference>
<feature type="active site" description="Nucleophile" evidence="5">
    <location>
        <position position="334"/>
    </location>
</feature>
<accession>A0ABS0N381</accession>
<feature type="domain" description="SAM-dependent MTase RsmB/NOP-type" evidence="6">
    <location>
        <begin position="102"/>
        <end position="392"/>
    </location>
</feature>
<reference evidence="7 8" key="1">
    <citation type="submission" date="2020-11" db="EMBL/GenBank/DDBJ databases">
        <title>Erythrobacter sediminis sp. nov., a marine bacterium from a tidal flat of Garorim Bay.</title>
        <authorList>
            <person name="Kim D."/>
            <person name="Yoo Y."/>
            <person name="Kim J.-J."/>
        </authorList>
    </citation>
    <scope>NUCLEOTIDE SEQUENCE [LARGE SCALE GENOMIC DNA]</scope>
    <source>
        <strain evidence="7 8">JGD-13</strain>
    </source>
</reference>
<evidence type="ECO:0000256" key="1">
    <source>
        <dbReference type="ARBA" id="ARBA00022603"/>
    </source>
</evidence>
<keyword evidence="2 5" id="KW-0808">Transferase</keyword>
<keyword evidence="1 5" id="KW-0489">Methyltransferase</keyword>
<comment type="caution">
    <text evidence="5">Lacks conserved residue(s) required for the propagation of feature annotation.</text>
</comment>
<keyword evidence="8" id="KW-1185">Reference proteome</keyword>